<dbReference type="InterPro" id="IPR011057">
    <property type="entry name" value="Mss4-like_sf"/>
</dbReference>
<gene>
    <name evidence="11" type="primary">msrA</name>
    <name evidence="13" type="ORF">B0A77_14945</name>
</gene>
<evidence type="ECO:0000313" key="14">
    <source>
        <dbReference type="Proteomes" id="UP000220828"/>
    </source>
</evidence>
<dbReference type="InterPro" id="IPR002569">
    <property type="entry name" value="Met_Sox_Rdtase_MsrA_dom"/>
</dbReference>
<evidence type="ECO:0000256" key="9">
    <source>
        <dbReference type="ARBA" id="ARBA00048488"/>
    </source>
</evidence>
<dbReference type="NCBIfam" id="TIGR00401">
    <property type="entry name" value="msrA"/>
    <property type="match status" value="1"/>
</dbReference>
<name>A0A2H3K8B8_9FLAO</name>
<keyword evidence="6" id="KW-0511">Multifunctional enzyme</keyword>
<evidence type="ECO:0000256" key="1">
    <source>
        <dbReference type="ARBA" id="ARBA00001947"/>
    </source>
</evidence>
<dbReference type="PANTHER" id="PTHR43774">
    <property type="entry name" value="PEPTIDE METHIONINE SULFOXIDE REDUCTASE"/>
    <property type="match status" value="1"/>
</dbReference>
<feature type="active site" evidence="11">
    <location>
        <position position="196"/>
    </location>
</feature>
<comment type="catalytic activity">
    <reaction evidence="9">
        <text>L-methionyl-[protein] + [thioredoxin]-disulfide + H2O = L-methionyl-(R)-S-oxide-[protein] + [thioredoxin]-dithiol</text>
        <dbReference type="Rhea" id="RHEA:24164"/>
        <dbReference type="Rhea" id="RHEA-COMP:10698"/>
        <dbReference type="Rhea" id="RHEA-COMP:10700"/>
        <dbReference type="Rhea" id="RHEA-COMP:12313"/>
        <dbReference type="Rhea" id="RHEA-COMP:12314"/>
        <dbReference type="ChEBI" id="CHEBI:15377"/>
        <dbReference type="ChEBI" id="CHEBI:16044"/>
        <dbReference type="ChEBI" id="CHEBI:29950"/>
        <dbReference type="ChEBI" id="CHEBI:45764"/>
        <dbReference type="ChEBI" id="CHEBI:50058"/>
        <dbReference type="EC" id="1.8.4.12"/>
    </reaction>
</comment>
<dbReference type="EC" id="1.8.4.11" evidence="11"/>
<evidence type="ECO:0000256" key="7">
    <source>
        <dbReference type="ARBA" id="ARBA00024679"/>
    </source>
</evidence>
<dbReference type="EMBL" id="PCMW01000141">
    <property type="protein sequence ID" value="PDS21852.1"/>
    <property type="molecule type" value="Genomic_DNA"/>
</dbReference>
<comment type="catalytic activity">
    <reaction evidence="8 11">
        <text>L-methionyl-[protein] + [thioredoxin]-disulfide + H2O = L-methionyl-(S)-S-oxide-[protein] + [thioredoxin]-dithiol</text>
        <dbReference type="Rhea" id="RHEA:14217"/>
        <dbReference type="Rhea" id="RHEA-COMP:10698"/>
        <dbReference type="Rhea" id="RHEA-COMP:10700"/>
        <dbReference type="Rhea" id="RHEA-COMP:12313"/>
        <dbReference type="Rhea" id="RHEA-COMP:12315"/>
        <dbReference type="ChEBI" id="CHEBI:15377"/>
        <dbReference type="ChEBI" id="CHEBI:16044"/>
        <dbReference type="ChEBI" id="CHEBI:29950"/>
        <dbReference type="ChEBI" id="CHEBI:44120"/>
        <dbReference type="ChEBI" id="CHEBI:50058"/>
        <dbReference type="EC" id="1.8.4.11"/>
    </reaction>
</comment>
<comment type="catalytic activity">
    <reaction evidence="10 11">
        <text>[thioredoxin]-disulfide + L-methionine + H2O = L-methionine (S)-S-oxide + [thioredoxin]-dithiol</text>
        <dbReference type="Rhea" id="RHEA:19993"/>
        <dbReference type="Rhea" id="RHEA-COMP:10698"/>
        <dbReference type="Rhea" id="RHEA-COMP:10700"/>
        <dbReference type="ChEBI" id="CHEBI:15377"/>
        <dbReference type="ChEBI" id="CHEBI:29950"/>
        <dbReference type="ChEBI" id="CHEBI:50058"/>
        <dbReference type="ChEBI" id="CHEBI:57844"/>
        <dbReference type="ChEBI" id="CHEBI:58772"/>
        <dbReference type="EC" id="1.8.4.11"/>
    </reaction>
</comment>
<evidence type="ECO:0000259" key="12">
    <source>
        <dbReference type="PROSITE" id="PS51790"/>
    </source>
</evidence>
<reference evidence="13 14" key="1">
    <citation type="submission" date="2017-09" db="EMBL/GenBank/DDBJ databases">
        <title>Whole genomes of Flavobacteriaceae.</title>
        <authorList>
            <person name="Stine C."/>
            <person name="Li C."/>
            <person name="Tadesse D."/>
        </authorList>
    </citation>
    <scope>NUCLEOTIDE SEQUENCE [LARGE SCALE GENOMIC DNA]</scope>
    <source>
        <strain evidence="13 14">ATCC 35036</strain>
    </source>
</reference>
<dbReference type="GO" id="GO:0033743">
    <property type="term" value="F:peptide-methionine (R)-S-oxide reductase activity"/>
    <property type="evidence" value="ECO:0007669"/>
    <property type="project" value="UniProtKB-EC"/>
</dbReference>
<evidence type="ECO:0000256" key="4">
    <source>
        <dbReference type="ARBA" id="ARBA00022833"/>
    </source>
</evidence>
<evidence type="ECO:0000256" key="11">
    <source>
        <dbReference type="HAMAP-Rule" id="MF_01401"/>
    </source>
</evidence>
<dbReference type="Gene3D" id="2.170.150.20">
    <property type="entry name" value="Peptide methionine sulfoxide reductase"/>
    <property type="match status" value="1"/>
</dbReference>
<evidence type="ECO:0000256" key="8">
    <source>
        <dbReference type="ARBA" id="ARBA00047806"/>
    </source>
</evidence>
<dbReference type="HAMAP" id="MF_01401">
    <property type="entry name" value="MsrA"/>
    <property type="match status" value="1"/>
</dbReference>
<comment type="similarity">
    <text evidence="11">Belongs to the MsrA Met sulfoxide reductase family.</text>
</comment>
<protein>
    <recommendedName>
        <fullName evidence="11">Peptide methionine sulfoxide reductase MsrA</fullName>
        <shortName evidence="11">Protein-methionine-S-oxide reductase</shortName>
        <ecNumber evidence="11">1.8.4.11</ecNumber>
    </recommendedName>
    <alternativeName>
        <fullName evidence="11">Peptide-methionine (S)-S-oxide reductase</fullName>
        <shortName evidence="11">Peptide Met(O) reductase</shortName>
    </alternativeName>
</protein>
<dbReference type="InterPro" id="IPR002579">
    <property type="entry name" value="Met_Sox_Rdtase_MsrB_dom"/>
</dbReference>
<dbReference type="PROSITE" id="PS51790">
    <property type="entry name" value="MSRB"/>
    <property type="match status" value="1"/>
</dbReference>
<dbReference type="RefSeq" id="WP_097554954.1">
    <property type="nucleotide sequence ID" value="NZ_PCMW01000141.1"/>
</dbReference>
<dbReference type="GO" id="GO:0008113">
    <property type="term" value="F:peptide-methionine (S)-S-oxide reductase activity"/>
    <property type="evidence" value="ECO:0007669"/>
    <property type="project" value="UniProtKB-UniRule"/>
</dbReference>
<evidence type="ECO:0000256" key="2">
    <source>
        <dbReference type="ARBA" id="ARBA00007174"/>
    </source>
</evidence>
<dbReference type="FunFam" id="2.170.150.20:FF:000001">
    <property type="entry name" value="Peptide methionine sulfoxide reductase MsrB"/>
    <property type="match status" value="1"/>
</dbReference>
<accession>A0A2H3K8B8</accession>
<keyword evidence="4" id="KW-0862">Zinc</keyword>
<dbReference type="GO" id="GO:0033744">
    <property type="term" value="F:L-methionine:thioredoxin-disulfide S-oxidoreductase activity"/>
    <property type="evidence" value="ECO:0007669"/>
    <property type="project" value="RHEA"/>
</dbReference>
<comment type="similarity">
    <text evidence="2">Belongs to the MsrB Met sulfoxide reductase family.</text>
</comment>
<dbReference type="PANTHER" id="PTHR43774:SF1">
    <property type="entry name" value="PEPTIDE METHIONINE SULFOXIDE REDUCTASE MSRA 2"/>
    <property type="match status" value="1"/>
</dbReference>
<evidence type="ECO:0000313" key="13">
    <source>
        <dbReference type="EMBL" id="PDS21852.1"/>
    </source>
</evidence>
<dbReference type="Proteomes" id="UP000220828">
    <property type="component" value="Unassembled WGS sequence"/>
</dbReference>
<dbReference type="SUPFAM" id="SSF51316">
    <property type="entry name" value="Mss4-like"/>
    <property type="match status" value="1"/>
</dbReference>
<keyword evidence="3" id="KW-0479">Metal-binding</keyword>
<dbReference type="GO" id="GO:0046872">
    <property type="term" value="F:metal ion binding"/>
    <property type="evidence" value="ECO:0007669"/>
    <property type="project" value="UniProtKB-KW"/>
</dbReference>
<evidence type="ECO:0000256" key="6">
    <source>
        <dbReference type="ARBA" id="ARBA00023268"/>
    </source>
</evidence>
<dbReference type="AlphaFoldDB" id="A0A2H3K8B8"/>
<comment type="function">
    <text evidence="7 11">Has an important function as a repair enzyme for proteins that have been inactivated by oxidation. Catalyzes the reversible oxidation-reduction of methionine sulfoxide in proteins to methionine.</text>
</comment>
<dbReference type="NCBIfam" id="NF004042">
    <property type="entry name" value="PRK05550.1"/>
    <property type="match status" value="1"/>
</dbReference>
<comment type="caution">
    <text evidence="13">The sequence shown here is derived from an EMBL/GenBank/DDBJ whole genome shotgun (WGS) entry which is preliminary data.</text>
</comment>
<proteinExistence type="inferred from homology"/>
<keyword evidence="5 11" id="KW-0560">Oxidoreductase</keyword>
<dbReference type="NCBIfam" id="TIGR00357">
    <property type="entry name" value="peptide-methionine (R)-S-oxide reductase MsrB"/>
    <property type="match status" value="1"/>
</dbReference>
<dbReference type="OrthoDB" id="4174719at2"/>
<feature type="domain" description="MsrB" evidence="12">
    <location>
        <begin position="60"/>
        <end position="182"/>
    </location>
</feature>
<dbReference type="GO" id="GO:0006979">
    <property type="term" value="P:response to oxidative stress"/>
    <property type="evidence" value="ECO:0007669"/>
    <property type="project" value="UniProtKB-ARBA"/>
</dbReference>
<dbReference type="Pfam" id="PF01641">
    <property type="entry name" value="SelR"/>
    <property type="match status" value="1"/>
</dbReference>
<comment type="cofactor">
    <cofactor evidence="1">
        <name>Zn(2+)</name>
        <dbReference type="ChEBI" id="CHEBI:29105"/>
    </cofactor>
</comment>
<evidence type="ECO:0000256" key="3">
    <source>
        <dbReference type="ARBA" id="ARBA00022723"/>
    </source>
</evidence>
<organism evidence="13 14">
    <name type="scientific">Flavobacterium branchiophilum</name>
    <dbReference type="NCBI Taxonomy" id="55197"/>
    <lineage>
        <taxon>Bacteria</taxon>
        <taxon>Pseudomonadati</taxon>
        <taxon>Bacteroidota</taxon>
        <taxon>Flavobacteriia</taxon>
        <taxon>Flavobacteriales</taxon>
        <taxon>Flavobacteriaceae</taxon>
        <taxon>Flavobacterium</taxon>
    </lineage>
</organism>
<dbReference type="Gene3D" id="3.30.1060.10">
    <property type="entry name" value="Peptide methionine sulphoxide reductase MsrA"/>
    <property type="match status" value="1"/>
</dbReference>
<evidence type="ECO:0000256" key="10">
    <source>
        <dbReference type="ARBA" id="ARBA00048782"/>
    </source>
</evidence>
<evidence type="ECO:0000256" key="5">
    <source>
        <dbReference type="ARBA" id="ARBA00023002"/>
    </source>
</evidence>
<sequence length="362" mass="41094">MKIYLNGFKYIVLACFFCLQACGQKQNNSYSNPQSMKNRIQKPENPIYSNTDTQKVELTDAEWQKILSPDLYAVARKADTERAFTGSMWSSETKGTYYCAACGHPLFKSDQKFTSSCGWPSFFEQENPNSVIFKPDNSYGMQRIEALCGRCDSHLGHLFDDGPKPTGKRYCMNAISLDFVPDEAQNHQTIVLGGGCYWCVEAVYQRLKGVEKVESGFAGGHVENPSYEAVCTGTTGAAEVVAITFNPAETNLNDIFKVFFTVHDPTTLNRQGADVGTQYRSVIFYKNDTEKNTAMELINKLNAAHVFDNEIVTTLEPFKQFYKAKKEHQNYYNNNQMQPYCSMVIQPKIEKFEKIFKDQLKK</sequence>
<dbReference type="Pfam" id="PF01625">
    <property type="entry name" value="PMSR"/>
    <property type="match status" value="1"/>
</dbReference>
<dbReference type="InterPro" id="IPR036509">
    <property type="entry name" value="Met_Sox_Rdtase_MsrA_sf"/>
</dbReference>
<dbReference type="SUPFAM" id="SSF55068">
    <property type="entry name" value="Peptide methionine sulfoxide reductase"/>
    <property type="match status" value="1"/>
</dbReference>